<name>A0A2I0KGX6_PUNGR</name>
<gene>
    <name evidence="1" type="ORF">CRG98_012172</name>
</gene>
<sequence>MDHKFWIQGAQPRACAHACQPRAPRARLCAHTPLLHACLRAARLPARLHARARPAVHPNVLPRIPPSHPTLKLFPDSFLASRG</sequence>
<protein>
    <submittedName>
        <fullName evidence="1">Uncharacterized protein</fullName>
    </submittedName>
</protein>
<dbReference type="EMBL" id="PGOL01000598">
    <property type="protein sequence ID" value="PKI67443.1"/>
    <property type="molecule type" value="Genomic_DNA"/>
</dbReference>
<accession>A0A2I0KGX6</accession>
<proteinExistence type="predicted"/>
<organism evidence="1 2">
    <name type="scientific">Punica granatum</name>
    <name type="common">Pomegranate</name>
    <dbReference type="NCBI Taxonomy" id="22663"/>
    <lineage>
        <taxon>Eukaryota</taxon>
        <taxon>Viridiplantae</taxon>
        <taxon>Streptophyta</taxon>
        <taxon>Embryophyta</taxon>
        <taxon>Tracheophyta</taxon>
        <taxon>Spermatophyta</taxon>
        <taxon>Magnoliopsida</taxon>
        <taxon>eudicotyledons</taxon>
        <taxon>Gunneridae</taxon>
        <taxon>Pentapetalae</taxon>
        <taxon>rosids</taxon>
        <taxon>malvids</taxon>
        <taxon>Myrtales</taxon>
        <taxon>Lythraceae</taxon>
        <taxon>Punica</taxon>
    </lineage>
</organism>
<reference evidence="1 2" key="1">
    <citation type="submission" date="2017-11" db="EMBL/GenBank/DDBJ databases">
        <title>De-novo sequencing of pomegranate (Punica granatum L.) genome.</title>
        <authorList>
            <person name="Akparov Z."/>
            <person name="Amiraslanov A."/>
            <person name="Hajiyeva S."/>
            <person name="Abbasov M."/>
            <person name="Kaur K."/>
            <person name="Hamwieh A."/>
            <person name="Solovyev V."/>
            <person name="Salamov A."/>
            <person name="Braich B."/>
            <person name="Kosarev P."/>
            <person name="Mahmoud A."/>
            <person name="Hajiyev E."/>
            <person name="Babayeva S."/>
            <person name="Izzatullayeva V."/>
            <person name="Mammadov A."/>
            <person name="Mammadov A."/>
            <person name="Sharifova S."/>
            <person name="Ojaghi J."/>
            <person name="Eynullazada K."/>
            <person name="Bayramov B."/>
            <person name="Abdulazimova A."/>
            <person name="Shahmuradov I."/>
        </authorList>
    </citation>
    <scope>NUCLEOTIDE SEQUENCE [LARGE SCALE GENOMIC DNA]</scope>
    <source>
        <strain evidence="2">cv. AG2017</strain>
        <tissue evidence="1">Leaf</tissue>
    </source>
</reference>
<dbReference type="Proteomes" id="UP000233551">
    <property type="component" value="Unassembled WGS sequence"/>
</dbReference>
<evidence type="ECO:0000313" key="1">
    <source>
        <dbReference type="EMBL" id="PKI67443.1"/>
    </source>
</evidence>
<keyword evidence="2" id="KW-1185">Reference proteome</keyword>
<comment type="caution">
    <text evidence="1">The sequence shown here is derived from an EMBL/GenBank/DDBJ whole genome shotgun (WGS) entry which is preliminary data.</text>
</comment>
<dbReference type="AlphaFoldDB" id="A0A2I0KGX6"/>
<evidence type="ECO:0000313" key="2">
    <source>
        <dbReference type="Proteomes" id="UP000233551"/>
    </source>
</evidence>